<proteinExistence type="inferred from homology"/>
<dbReference type="PANTHER" id="PTHR43284:SF1">
    <property type="entry name" value="ASPARAGINE SYNTHETASE"/>
    <property type="match status" value="1"/>
</dbReference>
<evidence type="ECO:0000256" key="2">
    <source>
        <dbReference type="ARBA" id="ARBA00005752"/>
    </source>
</evidence>
<dbReference type="RefSeq" id="WP_146429653.1">
    <property type="nucleotide sequence ID" value="NZ_SJPF01000001.1"/>
</dbReference>
<feature type="domain" description="Glutamine amidotransferase type-2" evidence="11">
    <location>
        <begin position="2"/>
        <end position="224"/>
    </location>
</feature>
<dbReference type="Pfam" id="PF00733">
    <property type="entry name" value="Asn_synthase"/>
    <property type="match status" value="1"/>
</dbReference>
<evidence type="ECO:0000256" key="10">
    <source>
        <dbReference type="PIRSR" id="PIRSR001589-3"/>
    </source>
</evidence>
<sequence length="639" mass="72684">MCGITGAAWTDPQLAVSADALRKMTDSISHRGPDDAGYYHRDFQSRSPYPPLPGVALGHRRLSIIDLAGGHQPLANEDETVWTAFNGEIYNFHALRSRLEGAGHTFRTHSDTETIVHLYEDEGPSCFRHFNGMFAIAIWDQRERRLVLGRDRLGQKPVYYYHHAGRIVFGSELKALLALPDVPREVDPSAVDEYLTYQYVPHPNTILKGIKKLAPGEVAVFSDAGLHVERYWKPDFTREDRRTAPLQDDELRELFDDAVRLRMQADVPLGAFLSGGVDSSLVVSSMQKFSDRPVKTFSIGFPQKEYDETSFARQVANHLGTEHHEFQVTPSALEILPQLTWHYDEPMADSSAIPTWYVSQQTRAEVTVALSGDGGDELFAGYRRYKAVGLGAMIDRLGPLKQLLGAKMWQNLPSSGRQKSRLRQAKRFSEAIALSPQRRYLDWIGIFNESRRGQLYTDQFVNQLGDNDPFDFLKTAWLRSGKRDAITCASLADLVTYLPCDLNCKVDIASMAHALEVRQPFLDYRLVEYAAALPVGRKHSRGHGKQILRKVFGDRLPQEIWNRPKMGFGVPLDYWFRHELKELLTDSLLSEKALSRGLFREETVRELLDEHMSGSFDHSARLWALLVLELWQREWIDGK</sequence>
<dbReference type="AlphaFoldDB" id="A0A5C5VNJ6"/>
<evidence type="ECO:0000256" key="5">
    <source>
        <dbReference type="ARBA" id="ARBA00022840"/>
    </source>
</evidence>
<dbReference type="OrthoDB" id="9763290at2"/>
<dbReference type="EC" id="6.3.5.4" evidence="3"/>
<dbReference type="Proteomes" id="UP000318878">
    <property type="component" value="Unassembled WGS sequence"/>
</dbReference>
<evidence type="ECO:0000256" key="1">
    <source>
        <dbReference type="ARBA" id="ARBA00005187"/>
    </source>
</evidence>
<keyword evidence="5 9" id="KW-0067">ATP-binding</keyword>
<accession>A0A5C5VNJ6</accession>
<feature type="binding site" evidence="9">
    <location>
        <position position="299"/>
    </location>
    <ligand>
        <name>ATP</name>
        <dbReference type="ChEBI" id="CHEBI:30616"/>
    </ligand>
</feature>
<feature type="site" description="Important for beta-aspartyl-AMP intermediate formation" evidence="10">
    <location>
        <position position="373"/>
    </location>
</feature>
<evidence type="ECO:0000256" key="6">
    <source>
        <dbReference type="ARBA" id="ARBA00022962"/>
    </source>
</evidence>
<feature type="binding site" evidence="9">
    <location>
        <begin position="371"/>
        <end position="372"/>
    </location>
    <ligand>
        <name>ATP</name>
        <dbReference type="ChEBI" id="CHEBI:30616"/>
    </ligand>
</feature>
<comment type="catalytic activity">
    <reaction evidence="7">
        <text>L-aspartate + L-glutamine + ATP + H2O = L-asparagine + L-glutamate + AMP + diphosphate + H(+)</text>
        <dbReference type="Rhea" id="RHEA:12228"/>
        <dbReference type="ChEBI" id="CHEBI:15377"/>
        <dbReference type="ChEBI" id="CHEBI:15378"/>
        <dbReference type="ChEBI" id="CHEBI:29985"/>
        <dbReference type="ChEBI" id="CHEBI:29991"/>
        <dbReference type="ChEBI" id="CHEBI:30616"/>
        <dbReference type="ChEBI" id="CHEBI:33019"/>
        <dbReference type="ChEBI" id="CHEBI:58048"/>
        <dbReference type="ChEBI" id="CHEBI:58359"/>
        <dbReference type="ChEBI" id="CHEBI:456215"/>
        <dbReference type="EC" id="6.3.5.4"/>
    </reaction>
</comment>
<dbReference type="InterPro" id="IPR006426">
    <property type="entry name" value="Asn_synth_AEB"/>
</dbReference>
<comment type="similarity">
    <text evidence="2">Belongs to the asparagine synthetase family.</text>
</comment>
<dbReference type="PROSITE" id="PS51278">
    <property type="entry name" value="GATASE_TYPE_2"/>
    <property type="match status" value="1"/>
</dbReference>
<evidence type="ECO:0000256" key="4">
    <source>
        <dbReference type="ARBA" id="ARBA00022741"/>
    </source>
</evidence>
<evidence type="ECO:0000256" key="9">
    <source>
        <dbReference type="PIRSR" id="PIRSR001589-2"/>
    </source>
</evidence>
<evidence type="ECO:0000256" key="8">
    <source>
        <dbReference type="PIRSR" id="PIRSR001589-1"/>
    </source>
</evidence>
<feature type="active site" description="For GATase activity" evidence="8">
    <location>
        <position position="2"/>
    </location>
</feature>
<name>A0A5C5VNJ6_9BACT</name>
<dbReference type="PIRSF" id="PIRSF001589">
    <property type="entry name" value="Asn_synthetase_glu-h"/>
    <property type="match status" value="1"/>
</dbReference>
<keyword evidence="12" id="KW-0436">Ligase</keyword>
<dbReference type="Pfam" id="PF13537">
    <property type="entry name" value="GATase_7"/>
    <property type="match status" value="1"/>
</dbReference>
<keyword evidence="4 9" id="KW-0547">Nucleotide-binding</keyword>
<dbReference type="EMBL" id="SJPF01000001">
    <property type="protein sequence ID" value="TWT39485.1"/>
    <property type="molecule type" value="Genomic_DNA"/>
</dbReference>
<keyword evidence="8" id="KW-0028">Amino-acid biosynthesis</keyword>
<dbReference type="InterPro" id="IPR029055">
    <property type="entry name" value="Ntn_hydrolases_N"/>
</dbReference>
<dbReference type="InterPro" id="IPR017932">
    <property type="entry name" value="GATase_2_dom"/>
</dbReference>
<dbReference type="GO" id="GO:0006529">
    <property type="term" value="P:asparagine biosynthetic process"/>
    <property type="evidence" value="ECO:0007669"/>
    <property type="project" value="UniProtKB-KW"/>
</dbReference>
<dbReference type="GO" id="GO:0005829">
    <property type="term" value="C:cytosol"/>
    <property type="evidence" value="ECO:0007669"/>
    <property type="project" value="TreeGrafter"/>
</dbReference>
<dbReference type="GO" id="GO:0004066">
    <property type="term" value="F:asparagine synthase (glutamine-hydrolyzing) activity"/>
    <property type="evidence" value="ECO:0007669"/>
    <property type="project" value="UniProtKB-EC"/>
</dbReference>
<dbReference type="GO" id="GO:0005524">
    <property type="term" value="F:ATP binding"/>
    <property type="evidence" value="ECO:0007669"/>
    <property type="project" value="UniProtKB-KW"/>
</dbReference>
<dbReference type="CDD" id="cd01991">
    <property type="entry name" value="Asn_synthase_B_C"/>
    <property type="match status" value="1"/>
</dbReference>
<evidence type="ECO:0000259" key="11">
    <source>
        <dbReference type="PROSITE" id="PS51278"/>
    </source>
</evidence>
<dbReference type="InterPro" id="IPR051786">
    <property type="entry name" value="ASN_synthetase/amidase"/>
</dbReference>
<dbReference type="CDD" id="cd00712">
    <property type="entry name" value="AsnB"/>
    <property type="match status" value="1"/>
</dbReference>
<protein>
    <recommendedName>
        <fullName evidence="3">asparagine synthase (glutamine-hydrolyzing)</fullName>
        <ecNumber evidence="3">6.3.5.4</ecNumber>
    </recommendedName>
</protein>
<evidence type="ECO:0000313" key="13">
    <source>
        <dbReference type="Proteomes" id="UP000318878"/>
    </source>
</evidence>
<gene>
    <name evidence="12" type="primary">asnB_2</name>
    <name evidence="12" type="ORF">Enr8_11840</name>
</gene>
<evidence type="ECO:0000256" key="7">
    <source>
        <dbReference type="ARBA" id="ARBA00048741"/>
    </source>
</evidence>
<dbReference type="PANTHER" id="PTHR43284">
    <property type="entry name" value="ASPARAGINE SYNTHETASE (GLUTAMINE-HYDROLYZING)"/>
    <property type="match status" value="1"/>
</dbReference>
<comment type="caution">
    <text evidence="12">The sequence shown here is derived from an EMBL/GenBank/DDBJ whole genome shotgun (WGS) entry which is preliminary data.</text>
</comment>
<dbReference type="InterPro" id="IPR014729">
    <property type="entry name" value="Rossmann-like_a/b/a_fold"/>
</dbReference>
<feature type="binding site" evidence="9">
    <location>
        <position position="111"/>
    </location>
    <ligand>
        <name>L-glutamine</name>
        <dbReference type="ChEBI" id="CHEBI:58359"/>
    </ligand>
</feature>
<dbReference type="InterPro" id="IPR001962">
    <property type="entry name" value="Asn_synthase"/>
</dbReference>
<evidence type="ECO:0000313" key="12">
    <source>
        <dbReference type="EMBL" id="TWT39485.1"/>
    </source>
</evidence>
<dbReference type="Gene3D" id="3.40.50.620">
    <property type="entry name" value="HUPs"/>
    <property type="match status" value="1"/>
</dbReference>
<dbReference type="InterPro" id="IPR033738">
    <property type="entry name" value="AsnB_N"/>
</dbReference>
<keyword evidence="13" id="KW-1185">Reference proteome</keyword>
<organism evidence="12 13">
    <name type="scientific">Blastopirellula retiformator</name>
    <dbReference type="NCBI Taxonomy" id="2527970"/>
    <lineage>
        <taxon>Bacteria</taxon>
        <taxon>Pseudomonadati</taxon>
        <taxon>Planctomycetota</taxon>
        <taxon>Planctomycetia</taxon>
        <taxon>Pirellulales</taxon>
        <taxon>Pirellulaceae</taxon>
        <taxon>Blastopirellula</taxon>
    </lineage>
</organism>
<comment type="pathway">
    <text evidence="1">Amino-acid biosynthesis; L-asparagine biosynthesis; L-asparagine from L-aspartate (L-Gln route): step 1/1.</text>
</comment>
<dbReference type="Gene3D" id="3.60.20.10">
    <property type="entry name" value="Glutamine Phosphoribosylpyrophosphate, subunit 1, domain 1"/>
    <property type="match status" value="1"/>
</dbReference>
<reference evidence="12 13" key="1">
    <citation type="submission" date="2019-02" db="EMBL/GenBank/DDBJ databases">
        <title>Deep-cultivation of Planctomycetes and their phenomic and genomic characterization uncovers novel biology.</title>
        <authorList>
            <person name="Wiegand S."/>
            <person name="Jogler M."/>
            <person name="Boedeker C."/>
            <person name="Pinto D."/>
            <person name="Vollmers J."/>
            <person name="Rivas-Marin E."/>
            <person name="Kohn T."/>
            <person name="Peeters S.H."/>
            <person name="Heuer A."/>
            <person name="Rast P."/>
            <person name="Oberbeckmann S."/>
            <person name="Bunk B."/>
            <person name="Jeske O."/>
            <person name="Meyerdierks A."/>
            <person name="Storesund J.E."/>
            <person name="Kallscheuer N."/>
            <person name="Luecker S."/>
            <person name="Lage O.M."/>
            <person name="Pohl T."/>
            <person name="Merkel B.J."/>
            <person name="Hornburger P."/>
            <person name="Mueller R.-W."/>
            <person name="Bruemmer F."/>
            <person name="Labrenz M."/>
            <person name="Spormann A.M."/>
            <person name="Op Den Camp H."/>
            <person name="Overmann J."/>
            <person name="Amann R."/>
            <person name="Jetten M.S.M."/>
            <person name="Mascher T."/>
            <person name="Medema M.H."/>
            <person name="Devos D.P."/>
            <person name="Kaster A.-K."/>
            <person name="Ovreas L."/>
            <person name="Rohde M."/>
            <person name="Galperin M.Y."/>
            <person name="Jogler C."/>
        </authorList>
    </citation>
    <scope>NUCLEOTIDE SEQUENCE [LARGE SCALE GENOMIC DNA]</scope>
    <source>
        <strain evidence="12 13">Enr8</strain>
    </source>
</reference>
<dbReference type="NCBIfam" id="TIGR01536">
    <property type="entry name" value="asn_synth_AEB"/>
    <property type="match status" value="1"/>
</dbReference>
<evidence type="ECO:0000256" key="3">
    <source>
        <dbReference type="ARBA" id="ARBA00012737"/>
    </source>
</evidence>
<dbReference type="SUPFAM" id="SSF52402">
    <property type="entry name" value="Adenine nucleotide alpha hydrolases-like"/>
    <property type="match status" value="1"/>
</dbReference>
<keyword evidence="6 8" id="KW-0315">Glutamine amidotransferase</keyword>
<dbReference type="SUPFAM" id="SSF56235">
    <property type="entry name" value="N-terminal nucleophile aminohydrolases (Ntn hydrolases)"/>
    <property type="match status" value="1"/>
</dbReference>
<keyword evidence="8" id="KW-0061">Asparagine biosynthesis</keyword>